<dbReference type="Gene3D" id="1.50.10.10">
    <property type="match status" value="1"/>
</dbReference>
<dbReference type="EMBL" id="JBHUOZ010000001">
    <property type="protein sequence ID" value="MFD2918964.1"/>
    <property type="molecule type" value="Genomic_DNA"/>
</dbReference>
<feature type="signal peptide" evidence="1">
    <location>
        <begin position="1"/>
        <end position="25"/>
    </location>
</feature>
<keyword evidence="1" id="KW-0732">Signal</keyword>
<dbReference type="Pfam" id="PF21307">
    <property type="entry name" value="Glyco_hydro_95_C"/>
    <property type="match status" value="1"/>
</dbReference>
<dbReference type="InterPro" id="IPR008928">
    <property type="entry name" value="6-hairpin_glycosidase_sf"/>
</dbReference>
<feature type="chain" id="PRO_5045851964" evidence="1">
    <location>
        <begin position="26"/>
        <end position="751"/>
    </location>
</feature>
<feature type="domain" description="Glycosyl hydrolase family 95 catalytic" evidence="3">
    <location>
        <begin position="293"/>
        <end position="599"/>
    </location>
</feature>
<dbReference type="InterPro" id="IPR049053">
    <property type="entry name" value="AFCA-like_C"/>
</dbReference>
<dbReference type="InterPro" id="IPR012341">
    <property type="entry name" value="6hp_glycosidase-like_sf"/>
</dbReference>
<gene>
    <name evidence="4" type="ORF">ACFS6H_04520</name>
</gene>
<protein>
    <submittedName>
        <fullName evidence="4">Glycoside hydrolase family 95-like protein</fullName>
    </submittedName>
</protein>
<dbReference type="SUPFAM" id="SSF48208">
    <property type="entry name" value="Six-hairpin glycosidases"/>
    <property type="match status" value="1"/>
</dbReference>
<evidence type="ECO:0000313" key="4">
    <source>
        <dbReference type="EMBL" id="MFD2918964.1"/>
    </source>
</evidence>
<organism evidence="4 5">
    <name type="scientific">Terrimonas rubra</name>
    <dbReference type="NCBI Taxonomy" id="1035890"/>
    <lineage>
        <taxon>Bacteria</taxon>
        <taxon>Pseudomonadati</taxon>
        <taxon>Bacteroidota</taxon>
        <taxon>Chitinophagia</taxon>
        <taxon>Chitinophagales</taxon>
        <taxon>Chitinophagaceae</taxon>
        <taxon>Terrimonas</taxon>
    </lineage>
</organism>
<dbReference type="InterPro" id="IPR054363">
    <property type="entry name" value="GH95_cat"/>
</dbReference>
<sequence length="751" mass="85799">MKQSHIKILSLLVLLPLLFTSLSKAQTHKPVNWQEFLSRNDAVYDTLTTKWEEGVFTGNGLLGAMINMKSPNELKIEIGNMTVVDHRGDKESALYAKARLPIGHFTLQVAGNIKSNTARLQLWNAEATGLIQTDKGTINWRSITLSQSNIIIFQYHATGAEQNPVWRFFPETSISSRTKFSYITDIPAGYQANPPYEIKKSANIEYCRQPMLAGGDYTTAWTKKADKKWHTYIITIAYNRSISSTGEAIKTITDATATDINKAIAKHRSWWHNYYPLSFVSLPDPRMESFYWLQMYKVASATRNNTLPLDLMGPWYKYTRWPAYWFNLNIQLTYSPLYTANRLQLAEGLLNMIDKGKKNLSLNVPQQYRHNALAIGRAGGADLYRPVKVFTQLDTTATLSELELGNLTWILYYYWQHYRYTLDDAIKQKLIPLLKGSINYYLDIMYKEDDGKWHLPFTHSPEYPDGKTRDCNYDLALFRWGCQTLLQLAPTDALAAKWQDVLTNLTDYPRDDNGLKIGQDVAFKQAHRHYSHLLMIYPLYTMNWDQVENRTLIKKSLEHWHSFTTAMQGYSFTGGAAIYTMMGDGDMAVKYLDQLFSKYIKPNTLYLESGPVIETPLAAAETIHTLLLQSWGNIIRVFPAVPGEWKNVAFKKFRTDGAFLISAVKAKGETRWVEVESLKGGDCIIKPGLNGTVKTKGNKMAVDKMADGNYRLKMQKGERVILYINEADLTIPVNAVIQNGQQNYWGKKTKH</sequence>
<dbReference type="RefSeq" id="WP_386095654.1">
    <property type="nucleotide sequence ID" value="NZ_JBHUOZ010000001.1"/>
</dbReference>
<evidence type="ECO:0000259" key="2">
    <source>
        <dbReference type="Pfam" id="PF21307"/>
    </source>
</evidence>
<reference evidence="5" key="1">
    <citation type="journal article" date="2019" name="Int. J. Syst. Evol. Microbiol.">
        <title>The Global Catalogue of Microorganisms (GCM) 10K type strain sequencing project: providing services to taxonomists for standard genome sequencing and annotation.</title>
        <authorList>
            <consortium name="The Broad Institute Genomics Platform"/>
            <consortium name="The Broad Institute Genome Sequencing Center for Infectious Disease"/>
            <person name="Wu L."/>
            <person name="Ma J."/>
        </authorList>
    </citation>
    <scope>NUCLEOTIDE SEQUENCE [LARGE SCALE GENOMIC DNA]</scope>
    <source>
        <strain evidence="5">KCTC 23299</strain>
    </source>
</reference>
<comment type="caution">
    <text evidence="4">The sequence shown here is derived from an EMBL/GenBank/DDBJ whole genome shotgun (WGS) entry which is preliminary data.</text>
</comment>
<dbReference type="Pfam" id="PF22124">
    <property type="entry name" value="Glyco_hydro_95_cat"/>
    <property type="match status" value="1"/>
</dbReference>
<accession>A0ABW6A0Z4</accession>
<proteinExistence type="predicted"/>
<dbReference type="PANTHER" id="PTHR31084:SF0">
    <property type="entry name" value="ALPHA-L-FUCOSIDASE 2"/>
    <property type="match status" value="1"/>
</dbReference>
<evidence type="ECO:0000256" key="1">
    <source>
        <dbReference type="SAM" id="SignalP"/>
    </source>
</evidence>
<feature type="domain" description="Alpha fucosidase A-like C-terminal" evidence="2">
    <location>
        <begin position="629"/>
        <end position="720"/>
    </location>
</feature>
<dbReference type="PANTHER" id="PTHR31084">
    <property type="entry name" value="ALPHA-L-FUCOSIDASE 2"/>
    <property type="match status" value="1"/>
</dbReference>
<keyword evidence="5" id="KW-1185">Reference proteome</keyword>
<dbReference type="Proteomes" id="UP001597511">
    <property type="component" value="Unassembled WGS sequence"/>
</dbReference>
<evidence type="ECO:0000313" key="5">
    <source>
        <dbReference type="Proteomes" id="UP001597511"/>
    </source>
</evidence>
<evidence type="ECO:0000259" key="3">
    <source>
        <dbReference type="Pfam" id="PF22124"/>
    </source>
</evidence>
<name>A0ABW6A0Z4_9BACT</name>